<evidence type="ECO:0000313" key="3">
    <source>
        <dbReference type="Proteomes" id="UP000242886"/>
    </source>
</evidence>
<evidence type="ECO:0000313" key="2">
    <source>
        <dbReference type="EMBL" id="SMB26135.1"/>
    </source>
</evidence>
<gene>
    <name evidence="2" type="ORF">SDENCHOL_20069</name>
</gene>
<name>A0A7Z7HR06_9PROT</name>
<organism evidence="2 3">
    <name type="scientific">Sterolibacterium denitrificans</name>
    <dbReference type="NCBI Taxonomy" id="157592"/>
    <lineage>
        <taxon>Bacteria</taxon>
        <taxon>Pseudomonadati</taxon>
        <taxon>Pseudomonadota</taxon>
        <taxon>Betaproteobacteria</taxon>
        <taxon>Nitrosomonadales</taxon>
        <taxon>Sterolibacteriaceae</taxon>
        <taxon>Sterolibacterium</taxon>
    </lineage>
</organism>
<evidence type="ECO:0000256" key="1">
    <source>
        <dbReference type="SAM" id="MobiDB-lite"/>
    </source>
</evidence>
<dbReference type="Proteomes" id="UP000242886">
    <property type="component" value="Chromosome SDENCHOL"/>
</dbReference>
<sequence length="40" mass="3962">MQSSLQSARGGIDAVSLSGGAGTLLKGLSGIKEGLSKLSW</sequence>
<dbReference type="EMBL" id="LT837803">
    <property type="protein sequence ID" value="SMB26135.1"/>
    <property type="molecule type" value="Genomic_DNA"/>
</dbReference>
<keyword evidence="3" id="KW-1185">Reference proteome</keyword>
<feature type="region of interest" description="Disordered" evidence="1">
    <location>
        <begin position="1"/>
        <end position="27"/>
    </location>
</feature>
<reference evidence="2" key="1">
    <citation type="submission" date="2017-03" db="EMBL/GenBank/DDBJ databases">
        <authorList>
            <consortium name="AG Boll"/>
        </authorList>
    </citation>
    <scope>NUCLEOTIDE SEQUENCE [LARGE SCALE GENOMIC DNA]</scope>
    <source>
        <strain evidence="2">Chol</strain>
    </source>
</reference>
<accession>A0A7Z7HR06</accession>
<protein>
    <submittedName>
        <fullName evidence="2">Uncharacterized protein</fullName>
    </submittedName>
</protein>
<proteinExistence type="predicted"/>
<dbReference type="AlphaFoldDB" id="A0A7Z7HR06"/>